<keyword evidence="1" id="KW-0614">Plasmid</keyword>
<organism evidence="1">
    <name type="scientific">Streptomyces sp. R39</name>
    <dbReference type="NCBI Taxonomy" id="3238631"/>
    <lineage>
        <taxon>Bacteria</taxon>
        <taxon>Bacillati</taxon>
        <taxon>Actinomycetota</taxon>
        <taxon>Actinomycetes</taxon>
        <taxon>Kitasatosporales</taxon>
        <taxon>Streptomycetaceae</taxon>
        <taxon>Streptomyces</taxon>
    </lineage>
</organism>
<dbReference type="AlphaFoldDB" id="A0AB39R502"/>
<dbReference type="EMBL" id="CP163442">
    <property type="protein sequence ID" value="XDQ49949.1"/>
    <property type="molecule type" value="Genomic_DNA"/>
</dbReference>
<evidence type="ECO:0000313" key="1">
    <source>
        <dbReference type="EMBL" id="XDQ49949.1"/>
    </source>
</evidence>
<reference evidence="1" key="1">
    <citation type="submission" date="2024-07" db="EMBL/GenBank/DDBJ databases">
        <authorList>
            <person name="Yu S.T."/>
        </authorList>
    </citation>
    <scope>NUCLEOTIDE SEQUENCE</scope>
    <source>
        <strain evidence="1">R39</strain>
        <plasmid evidence="1">unnamed1</plasmid>
    </source>
</reference>
<name>A0AB39R502_9ACTN</name>
<accession>A0AB39R502</accession>
<sequence>MTTLEEGLHVRDGYAAGPLAESAERRAARAGMLLGDIQARATAWSDAELFDQVHHALRHFTQRTPHAGQVRTLADQIRRGTVVAWDYTGRLPCA</sequence>
<dbReference type="RefSeq" id="WP_369228472.1">
    <property type="nucleotide sequence ID" value="NZ_CP163442.1"/>
</dbReference>
<evidence type="ECO:0008006" key="2">
    <source>
        <dbReference type="Google" id="ProtNLM"/>
    </source>
</evidence>
<protein>
    <recommendedName>
        <fullName evidence="2">ANTAR domain-containing protein</fullName>
    </recommendedName>
</protein>
<proteinExistence type="predicted"/>
<gene>
    <name evidence="1" type="ORF">AB5J52_48375</name>
</gene>
<geneLocation type="plasmid" evidence="1">
    <name>unnamed1</name>
</geneLocation>